<feature type="transmembrane region" description="Helical" evidence="7">
    <location>
        <begin position="84"/>
        <end position="112"/>
    </location>
</feature>
<keyword evidence="3" id="KW-0808">Transferase</keyword>
<dbReference type="PANTHER" id="PTHR24421:SF10">
    <property type="entry name" value="NITRATE_NITRITE SENSOR PROTEIN NARQ"/>
    <property type="match status" value="1"/>
</dbReference>
<feature type="transmembrane region" description="Helical" evidence="7">
    <location>
        <begin position="55"/>
        <end position="77"/>
    </location>
</feature>
<dbReference type="GO" id="GO:0000160">
    <property type="term" value="P:phosphorelay signal transduction system"/>
    <property type="evidence" value="ECO:0007669"/>
    <property type="project" value="UniProtKB-KW"/>
</dbReference>
<comment type="caution">
    <text evidence="8">The sequence shown here is derived from an EMBL/GenBank/DDBJ whole genome shotgun (WGS) entry which is preliminary data.</text>
</comment>
<evidence type="ECO:0000313" key="8">
    <source>
        <dbReference type="EMBL" id="PKV04899.1"/>
    </source>
</evidence>
<keyword evidence="7" id="KW-0472">Membrane</keyword>
<evidence type="ECO:0000256" key="1">
    <source>
        <dbReference type="ARBA" id="ARBA00000085"/>
    </source>
</evidence>
<evidence type="ECO:0000256" key="3">
    <source>
        <dbReference type="ARBA" id="ARBA00022679"/>
    </source>
</evidence>
<protein>
    <recommendedName>
        <fullName evidence="2">histidine kinase</fullName>
        <ecNumber evidence="2">2.7.13.3</ecNumber>
    </recommendedName>
</protein>
<sequence>MIEQALHTGTADGRVGTDDVPIRTKLWCTLLMVIFASFSNLMQVAFTALTTTPDTLYYIWCVLCTLLALPSGLLLTLRTNRPVLTFWAACVCCSILPFDSLMAMMALTAMIARRDSKNLTLGGIAATAAVSVWCQLRDVMRPPDVSLWQAIFTKNGTGATYGTEPELIIGKPAIAGIAIACAAIGVALSVLIGLQIRQRAITSAATAKADAAQNTVVLLKHDLDSQQFADALAAEAHDTLAHSLSLLALNASALQATTNHLQANLDPANTPDVVRQDVSSIAATAQDIRKQAAGALDEAHTIIDTLRHPEQAAALFTPTCETSLTRASLNALVDDARAAGMRIDSWIDIRDLSSLSDKTSKTAYRAVQEALTNARRHAMGATVALQVDAAPDRGIHIHVSNQSGNHHRNQQSAPRSAARPAAPAATATAVDSAPATSGAPTAAHTPATCATPAHGSTPASNRNSSTTAPNHDSGNANHNSNANRTGEGLAGLAARVRQLHGTCAYGFDDHRIFHVDVTLPWAPQAALAQPRLR</sequence>
<name>A0A2N3R6C5_9BIFI</name>
<dbReference type="RefSeq" id="WP_180326282.1">
    <property type="nucleotide sequence ID" value="NZ_PCHH01000001.1"/>
</dbReference>
<feature type="transmembrane region" description="Helical" evidence="7">
    <location>
        <begin position="173"/>
        <end position="194"/>
    </location>
</feature>
<evidence type="ECO:0000256" key="2">
    <source>
        <dbReference type="ARBA" id="ARBA00012438"/>
    </source>
</evidence>
<feature type="transmembrane region" description="Helical" evidence="7">
    <location>
        <begin position="26"/>
        <end position="49"/>
    </location>
</feature>
<evidence type="ECO:0000313" key="9">
    <source>
        <dbReference type="Proteomes" id="UP000233762"/>
    </source>
</evidence>
<evidence type="ECO:0000256" key="6">
    <source>
        <dbReference type="SAM" id="MobiDB-lite"/>
    </source>
</evidence>
<reference evidence="8 9" key="1">
    <citation type="submission" date="2017-10" db="EMBL/GenBank/DDBJ databases">
        <title>Bifidobacterium genomics.</title>
        <authorList>
            <person name="Lugli G.A."/>
            <person name="Milani C."/>
            <person name="Mancabelli L."/>
        </authorList>
    </citation>
    <scope>NUCLEOTIDE SEQUENCE [LARGE SCALE GENOMIC DNA]</scope>
    <source>
        <strain evidence="8 9">1520B</strain>
    </source>
</reference>
<dbReference type="Gene3D" id="3.30.565.10">
    <property type="entry name" value="Histidine kinase-like ATPase, C-terminal domain"/>
    <property type="match status" value="1"/>
</dbReference>
<dbReference type="EC" id="2.7.13.3" evidence="2"/>
<gene>
    <name evidence="8" type="ORF">CQR50_0153</name>
</gene>
<comment type="catalytic activity">
    <reaction evidence="1">
        <text>ATP + protein L-histidine = ADP + protein N-phospho-L-histidine.</text>
        <dbReference type="EC" id="2.7.13.3"/>
    </reaction>
</comment>
<feature type="compositionally biased region" description="Polar residues" evidence="6">
    <location>
        <begin position="457"/>
        <end position="484"/>
    </location>
</feature>
<dbReference type="Proteomes" id="UP000233762">
    <property type="component" value="Unassembled WGS sequence"/>
</dbReference>
<dbReference type="GO" id="GO:0004673">
    <property type="term" value="F:protein histidine kinase activity"/>
    <property type="evidence" value="ECO:0007669"/>
    <property type="project" value="UniProtKB-EC"/>
</dbReference>
<keyword evidence="7" id="KW-0812">Transmembrane</keyword>
<keyword evidence="5" id="KW-0902">Two-component regulatory system</keyword>
<organism evidence="8 9">
    <name type="scientific">Bifidobacterium pseudolongum subsp. globosum</name>
    <dbReference type="NCBI Taxonomy" id="1690"/>
    <lineage>
        <taxon>Bacteria</taxon>
        <taxon>Bacillati</taxon>
        <taxon>Actinomycetota</taxon>
        <taxon>Actinomycetes</taxon>
        <taxon>Bifidobacteriales</taxon>
        <taxon>Bifidobacteriaceae</taxon>
        <taxon>Bifidobacterium</taxon>
    </lineage>
</organism>
<keyword evidence="4 8" id="KW-0418">Kinase</keyword>
<feature type="compositionally biased region" description="Low complexity" evidence="6">
    <location>
        <begin position="412"/>
        <end position="455"/>
    </location>
</feature>
<accession>A0A2N3R6C5</accession>
<evidence type="ECO:0000256" key="5">
    <source>
        <dbReference type="ARBA" id="ARBA00023012"/>
    </source>
</evidence>
<dbReference type="PANTHER" id="PTHR24421">
    <property type="entry name" value="NITRATE/NITRITE SENSOR PROTEIN NARX-RELATED"/>
    <property type="match status" value="1"/>
</dbReference>
<proteinExistence type="predicted"/>
<dbReference type="EMBL" id="PCHH01000001">
    <property type="protein sequence ID" value="PKV04899.1"/>
    <property type="molecule type" value="Genomic_DNA"/>
</dbReference>
<dbReference type="AlphaFoldDB" id="A0A2N3R6C5"/>
<dbReference type="InterPro" id="IPR050482">
    <property type="entry name" value="Sensor_HK_TwoCompSys"/>
</dbReference>
<feature type="region of interest" description="Disordered" evidence="6">
    <location>
        <begin position="397"/>
        <end position="486"/>
    </location>
</feature>
<keyword evidence="7" id="KW-1133">Transmembrane helix</keyword>
<evidence type="ECO:0000256" key="7">
    <source>
        <dbReference type="SAM" id="Phobius"/>
    </source>
</evidence>
<dbReference type="InterPro" id="IPR036890">
    <property type="entry name" value="HATPase_C_sf"/>
</dbReference>
<evidence type="ECO:0000256" key="4">
    <source>
        <dbReference type="ARBA" id="ARBA00022777"/>
    </source>
</evidence>